<dbReference type="SUPFAM" id="SSF53383">
    <property type="entry name" value="PLP-dependent transferases"/>
    <property type="match status" value="1"/>
</dbReference>
<name>A0ABS4XCD6_9MICC</name>
<dbReference type="PANTHER" id="PTHR13693:SF100">
    <property type="entry name" value="8-AMINO-7-OXONONANOATE SYNTHASE"/>
    <property type="match status" value="1"/>
</dbReference>
<evidence type="ECO:0000313" key="15">
    <source>
        <dbReference type="EMBL" id="MBP2386137.1"/>
    </source>
</evidence>
<dbReference type="PANTHER" id="PTHR13693">
    <property type="entry name" value="CLASS II AMINOTRANSFERASE/8-AMINO-7-OXONONANOATE SYNTHASE"/>
    <property type="match status" value="1"/>
</dbReference>
<proteinExistence type="inferred from homology"/>
<dbReference type="InterPro" id="IPR001917">
    <property type="entry name" value="Aminotrans_II_pyridoxalP_BS"/>
</dbReference>
<evidence type="ECO:0000256" key="8">
    <source>
        <dbReference type="ARBA" id="ARBA00022898"/>
    </source>
</evidence>
<evidence type="ECO:0000256" key="5">
    <source>
        <dbReference type="ARBA" id="ARBA00013187"/>
    </source>
</evidence>
<dbReference type="Pfam" id="PF00155">
    <property type="entry name" value="Aminotran_1_2"/>
    <property type="match status" value="1"/>
</dbReference>
<evidence type="ECO:0000313" key="16">
    <source>
        <dbReference type="Proteomes" id="UP001296993"/>
    </source>
</evidence>
<keyword evidence="16" id="KW-1185">Reference proteome</keyword>
<evidence type="ECO:0000256" key="12">
    <source>
        <dbReference type="RuleBase" id="RU003693"/>
    </source>
</evidence>
<evidence type="ECO:0000256" key="9">
    <source>
        <dbReference type="ARBA" id="ARBA00032610"/>
    </source>
</evidence>
<evidence type="ECO:0000256" key="13">
    <source>
        <dbReference type="SAM" id="MobiDB-lite"/>
    </source>
</evidence>
<keyword evidence="8 12" id="KW-0663">Pyridoxal phosphate</keyword>
<dbReference type="InterPro" id="IPR004839">
    <property type="entry name" value="Aminotransferase_I/II_large"/>
</dbReference>
<feature type="region of interest" description="Disordered" evidence="13">
    <location>
        <begin position="1"/>
        <end position="20"/>
    </location>
</feature>
<keyword evidence="15" id="KW-0012">Acyltransferase</keyword>
<comment type="cofactor">
    <cofactor evidence="1 12">
        <name>pyridoxal 5'-phosphate</name>
        <dbReference type="ChEBI" id="CHEBI:597326"/>
    </cofactor>
</comment>
<dbReference type="InterPro" id="IPR015421">
    <property type="entry name" value="PyrdxlP-dep_Trfase_major"/>
</dbReference>
<comment type="caution">
    <text evidence="15">The sequence shown here is derived from an EMBL/GenBank/DDBJ whole genome shotgun (WGS) entry which is preliminary data.</text>
</comment>
<evidence type="ECO:0000256" key="3">
    <source>
        <dbReference type="ARBA" id="ARBA00010008"/>
    </source>
</evidence>
<dbReference type="EC" id="2.3.1.47" evidence="5"/>
<dbReference type="InterPro" id="IPR050087">
    <property type="entry name" value="AON_synthase_class-II"/>
</dbReference>
<evidence type="ECO:0000259" key="14">
    <source>
        <dbReference type="Pfam" id="PF00155"/>
    </source>
</evidence>
<evidence type="ECO:0000256" key="10">
    <source>
        <dbReference type="ARBA" id="ARBA00033381"/>
    </source>
</evidence>
<evidence type="ECO:0000256" key="2">
    <source>
        <dbReference type="ARBA" id="ARBA00004746"/>
    </source>
</evidence>
<comment type="pathway">
    <text evidence="2">Cofactor biosynthesis; biotin biosynthesis.</text>
</comment>
<reference evidence="15 16" key="1">
    <citation type="submission" date="2021-03" db="EMBL/GenBank/DDBJ databases">
        <title>Sequencing the genomes of 1000 actinobacteria strains.</title>
        <authorList>
            <person name="Klenk H.-P."/>
        </authorList>
    </citation>
    <scope>NUCLEOTIDE SEQUENCE [LARGE SCALE GENOMIC DNA]</scope>
    <source>
        <strain evidence="15 16">DSM 15797</strain>
    </source>
</reference>
<organism evidence="15 16">
    <name type="scientific">Paeniglutamicibacter kerguelensis</name>
    <dbReference type="NCBI Taxonomy" id="254788"/>
    <lineage>
        <taxon>Bacteria</taxon>
        <taxon>Bacillati</taxon>
        <taxon>Actinomycetota</taxon>
        <taxon>Actinomycetes</taxon>
        <taxon>Micrococcales</taxon>
        <taxon>Micrococcaceae</taxon>
        <taxon>Paeniglutamicibacter</taxon>
    </lineage>
</organism>
<dbReference type="PROSITE" id="PS00599">
    <property type="entry name" value="AA_TRANSFER_CLASS_2"/>
    <property type="match status" value="1"/>
</dbReference>
<evidence type="ECO:0000256" key="1">
    <source>
        <dbReference type="ARBA" id="ARBA00001933"/>
    </source>
</evidence>
<feature type="domain" description="Aminotransferase class I/classII large" evidence="14">
    <location>
        <begin position="50"/>
        <end position="392"/>
    </location>
</feature>
<comment type="similarity">
    <text evidence="3">Belongs to the class-II pyridoxal-phosphate-dependent aminotransferase family. BioF subfamily.</text>
</comment>
<dbReference type="Gene3D" id="3.40.640.10">
    <property type="entry name" value="Type I PLP-dependent aspartate aminotransferase-like (Major domain)"/>
    <property type="match status" value="1"/>
</dbReference>
<accession>A0ABS4XCD6</accession>
<comment type="catalytic activity">
    <reaction evidence="11">
        <text>6-carboxyhexanoyl-[ACP] + L-alanine + H(+) = (8S)-8-amino-7-oxononanoate + holo-[ACP] + CO2</text>
        <dbReference type="Rhea" id="RHEA:42288"/>
        <dbReference type="Rhea" id="RHEA-COMP:9685"/>
        <dbReference type="Rhea" id="RHEA-COMP:9955"/>
        <dbReference type="ChEBI" id="CHEBI:15378"/>
        <dbReference type="ChEBI" id="CHEBI:16526"/>
        <dbReference type="ChEBI" id="CHEBI:57972"/>
        <dbReference type="ChEBI" id="CHEBI:64479"/>
        <dbReference type="ChEBI" id="CHEBI:78846"/>
        <dbReference type="ChEBI" id="CHEBI:149468"/>
        <dbReference type="EC" id="2.3.1.47"/>
    </reaction>
</comment>
<dbReference type="RefSeq" id="WP_209997097.1">
    <property type="nucleotide sequence ID" value="NZ_BAAAJY010000003.1"/>
</dbReference>
<evidence type="ECO:0000256" key="6">
    <source>
        <dbReference type="ARBA" id="ARBA00022679"/>
    </source>
</evidence>
<evidence type="ECO:0000256" key="11">
    <source>
        <dbReference type="ARBA" id="ARBA00047715"/>
    </source>
</evidence>
<keyword evidence="6 15" id="KW-0808">Transferase</keyword>
<dbReference type="GO" id="GO:0008710">
    <property type="term" value="F:8-amino-7-oxononanoate synthase activity"/>
    <property type="evidence" value="ECO:0007669"/>
    <property type="project" value="UniProtKB-EC"/>
</dbReference>
<dbReference type="EMBL" id="JAGIOF010000001">
    <property type="protein sequence ID" value="MBP2386137.1"/>
    <property type="molecule type" value="Genomic_DNA"/>
</dbReference>
<gene>
    <name evidence="15" type="ORF">JOF47_001648</name>
</gene>
<evidence type="ECO:0000256" key="7">
    <source>
        <dbReference type="ARBA" id="ARBA00022756"/>
    </source>
</evidence>
<dbReference type="Proteomes" id="UP001296993">
    <property type="component" value="Unassembled WGS sequence"/>
</dbReference>
<keyword evidence="7" id="KW-0093">Biotin biosynthesis</keyword>
<protein>
    <recommendedName>
        <fullName evidence="5">8-amino-7-oxononanoate synthase</fullName>
        <ecNumber evidence="5">2.3.1.47</ecNumber>
    </recommendedName>
    <alternativeName>
        <fullName evidence="9">7-keto-8-amino-pelargonic acid synthase</fullName>
    </alternativeName>
    <alternativeName>
        <fullName evidence="10">8-amino-7-ketopelargonate synthase</fullName>
    </alternativeName>
</protein>
<dbReference type="InterPro" id="IPR015424">
    <property type="entry name" value="PyrdxlP-dep_Trfase"/>
</dbReference>
<sequence>MAADPTSTRLPAADDTGRAEPGSWATWLAARARVRAARGMQRTDNSRGPLMDLASNDYLGLGRHPEVRAAAAAAVQEYGAGAAASRVATGTLPVHRELEGSLCRYTGRAEALVFSSGYTANLGVLGALGGPGSLFILDAHAHASLIDGARLSGALVETSRHNDLEHIERLLRENLRGPAPKPRVAVVVESIYSVLGDAAPLAEAAELCARHGALLVVDEAHSLAATDQGSAVRAAGLAGSGHVVVTATLSKALGAQGGAALLGGESAGLLREHLVNTSRTFLFDTALAPAAAAAALRSLALADPGRIGNLARNAKVICETLAGHPELRGRIEPGAGAVQSIKMPGAAAAMAVTAALREHGIAVACFRPPSVPDGISRLRITAHAHQDPVELALVLGTVARIILEVES</sequence>
<dbReference type="InterPro" id="IPR015422">
    <property type="entry name" value="PyrdxlP-dep_Trfase_small"/>
</dbReference>
<evidence type="ECO:0000256" key="4">
    <source>
        <dbReference type="ARBA" id="ARBA00011738"/>
    </source>
</evidence>
<comment type="subunit">
    <text evidence="4">Homodimer.</text>
</comment>
<dbReference type="Gene3D" id="3.90.1150.10">
    <property type="entry name" value="Aspartate Aminotransferase, domain 1"/>
    <property type="match status" value="1"/>
</dbReference>